<feature type="transmembrane region" description="Helical" evidence="6">
    <location>
        <begin position="16"/>
        <end position="41"/>
    </location>
</feature>
<evidence type="ECO:0000313" key="8">
    <source>
        <dbReference type="Proteomes" id="UP000215301"/>
    </source>
</evidence>
<feature type="transmembrane region" description="Helical" evidence="6">
    <location>
        <begin position="207"/>
        <end position="226"/>
    </location>
</feature>
<feature type="transmembrane region" description="Helical" evidence="6">
    <location>
        <begin position="53"/>
        <end position="73"/>
    </location>
</feature>
<comment type="subcellular location">
    <subcellularLocation>
        <location evidence="6">Cell membrane</location>
        <topology evidence="6">Multi-pass membrane protein</topology>
    </subcellularLocation>
    <subcellularLocation>
        <location evidence="1">Membrane</location>
        <topology evidence="1">Multi-pass membrane protein</topology>
    </subcellularLocation>
</comment>
<dbReference type="Pfam" id="PF01925">
    <property type="entry name" value="TauE"/>
    <property type="match status" value="1"/>
</dbReference>
<evidence type="ECO:0000256" key="5">
    <source>
        <dbReference type="ARBA" id="ARBA00023136"/>
    </source>
</evidence>
<comment type="similarity">
    <text evidence="2 6">Belongs to the 4-toluene sulfonate uptake permease (TSUP) (TC 2.A.102) family.</text>
</comment>
<dbReference type="RefSeq" id="WP_094044614.1">
    <property type="nucleotide sequence ID" value="NZ_NKHD01000015.1"/>
</dbReference>
<gene>
    <name evidence="7" type="ORF">CE561_05170</name>
</gene>
<feature type="transmembrane region" description="Helical" evidence="6">
    <location>
        <begin position="182"/>
        <end position="200"/>
    </location>
</feature>
<dbReference type="PANTHER" id="PTHR43701:SF2">
    <property type="entry name" value="MEMBRANE TRANSPORTER PROTEIN YJNA-RELATED"/>
    <property type="match status" value="1"/>
</dbReference>
<protein>
    <recommendedName>
        <fullName evidence="6">Probable membrane transporter protein</fullName>
    </recommendedName>
</protein>
<dbReference type="InterPro" id="IPR051598">
    <property type="entry name" value="TSUP/Inactive_protease-like"/>
</dbReference>
<dbReference type="EMBL" id="NKHD01000015">
    <property type="protein sequence ID" value="OXT08446.1"/>
    <property type="molecule type" value="Genomic_DNA"/>
</dbReference>
<proteinExistence type="inferred from homology"/>
<evidence type="ECO:0000256" key="3">
    <source>
        <dbReference type="ARBA" id="ARBA00022692"/>
    </source>
</evidence>
<name>A0A231VL93_THETR</name>
<keyword evidence="5 6" id="KW-0472">Membrane</keyword>
<dbReference type="InterPro" id="IPR002781">
    <property type="entry name" value="TM_pro_TauE-like"/>
</dbReference>
<evidence type="ECO:0000256" key="2">
    <source>
        <dbReference type="ARBA" id="ARBA00009142"/>
    </source>
</evidence>
<accession>A0A231VL93</accession>
<comment type="caution">
    <text evidence="7">The sequence shown here is derived from an EMBL/GenBank/DDBJ whole genome shotgun (WGS) entry which is preliminary data.</text>
</comment>
<feature type="transmembrane region" description="Helical" evidence="6">
    <location>
        <begin position="109"/>
        <end position="127"/>
    </location>
</feature>
<dbReference type="PANTHER" id="PTHR43701">
    <property type="entry name" value="MEMBRANE TRANSPORTER PROTEIN MJ0441-RELATED"/>
    <property type="match status" value="1"/>
</dbReference>
<dbReference type="AlphaFoldDB" id="A0A231VL93"/>
<evidence type="ECO:0000256" key="6">
    <source>
        <dbReference type="RuleBase" id="RU363041"/>
    </source>
</evidence>
<sequence>MLIADGDGKIAMNNNIIYFTIALIASSVGSLLGIGGGIIIVPALLSAGITKELVSANSSLTVFTMAAISSFIYIRRKQGDIKTALFVAMGSIPGSYLGVFLNYRISTKMFNILFAFLLILLLILMFLKNRLPNINLGNVSKVFLGLFIGILSGLFGIGGGPITVPLLLSFFGFQAKTVSATSIYITMITALFSVLSNIFAGNKNLSLAIFMIPGAIIGAKIGTYLNKKAGEKTLNIIFNCLLIYLLIRQFV</sequence>
<feature type="transmembrane region" description="Helical" evidence="6">
    <location>
        <begin position="85"/>
        <end position="103"/>
    </location>
</feature>
<evidence type="ECO:0000256" key="1">
    <source>
        <dbReference type="ARBA" id="ARBA00004141"/>
    </source>
</evidence>
<evidence type="ECO:0000313" key="7">
    <source>
        <dbReference type="EMBL" id="OXT08446.1"/>
    </source>
</evidence>
<keyword evidence="6" id="KW-1003">Cell membrane</keyword>
<organism evidence="7 8">
    <name type="scientific">Thermoanaerobacterium thermosaccharolyticum</name>
    <name type="common">Clostridium thermosaccharolyticum</name>
    <dbReference type="NCBI Taxonomy" id="1517"/>
    <lineage>
        <taxon>Bacteria</taxon>
        <taxon>Bacillati</taxon>
        <taxon>Bacillota</taxon>
        <taxon>Clostridia</taxon>
        <taxon>Thermoanaerobacterales</taxon>
        <taxon>Thermoanaerobacteraceae</taxon>
        <taxon>Thermoanaerobacterium</taxon>
    </lineage>
</organism>
<keyword evidence="3 6" id="KW-0812">Transmembrane</keyword>
<feature type="transmembrane region" description="Helical" evidence="6">
    <location>
        <begin position="139"/>
        <end position="162"/>
    </location>
</feature>
<dbReference type="GO" id="GO:0005886">
    <property type="term" value="C:plasma membrane"/>
    <property type="evidence" value="ECO:0007669"/>
    <property type="project" value="UniProtKB-SubCell"/>
</dbReference>
<evidence type="ECO:0000256" key="4">
    <source>
        <dbReference type="ARBA" id="ARBA00022989"/>
    </source>
</evidence>
<dbReference type="Proteomes" id="UP000215301">
    <property type="component" value="Unassembled WGS sequence"/>
</dbReference>
<reference evidence="7 8" key="1">
    <citation type="submission" date="2017-06" db="EMBL/GenBank/DDBJ databases">
        <title>Isolation and characterization of a thermophilic and butanogenic Thermoanaerobacterium thermosaccharolyticum M5 capable of efficient degradation of hemicellulose.</title>
        <authorList>
            <person name="Xin F."/>
            <person name="Jiang Y."/>
        </authorList>
    </citation>
    <scope>NUCLEOTIDE SEQUENCE [LARGE SCALE GENOMIC DNA]</scope>
    <source>
        <strain evidence="7 8">M5</strain>
    </source>
</reference>
<feature type="transmembrane region" description="Helical" evidence="6">
    <location>
        <begin position="232"/>
        <end position="247"/>
    </location>
</feature>
<keyword evidence="4 6" id="KW-1133">Transmembrane helix</keyword>